<sequence length="4352" mass="487205">MLEDQVAYLLQRYLGNYVKGLNKEALKISVWQGDVELKNMQLKPEALNALKLPVKVKAGFLGSVRLKVPWSRLGQEPVLVYLDRIFILAEPATQVEGCTEDAVQEAKKSRVREMEMRLLESRQQLQSTMDKSWLGSLINTIIGNLKLSITNIHIRYEDIESNPGHPFASGVTLAKLSAVTTDDSGKETFVTGGALERVQKSVELERLAVYLDSDICPWRIDKPWEDLLPSEWSQVFEFGTKSGQSAGSLIDEHAYVLQPVTGNAKYSKLRPDESTSTGQPLQKATINLDDVTLCLSKNGYRDILKLADNFAAFNQRLRYAHYRPLVPVKSDPRSWWKYACKAVSDQMKKASGKLSWEQVLKYASQRKRYISLYASLLKSDVSRMVVDGNKEIEELDHGLNIEVILQWRMLAHKFVEQSIESDIYIRNQKAKKSWWSLGWTGPSTKDESEPRHFSEEDWEQLNQIIGYKEDDSEQLLTTQDRGNILHTFLEVHMKRNASKLVSEAQECLAELSCQGLDCLVKLYSEAKIFNLKLGSYQLSSPNGLLAESATMNDSLVGIFSYKPFDAQVDWTFVAKASPCYMIYLKDSIDQIITFFENSSVSQTIAVETAAAVQMTIDGVKRTAQQHVNRALKDQMRFLLDLDIAAPKITIPTSFCPDNSHATKLLLDLGNLVLCTQDDSQLDSSEEMDMYLQFNLCLSDVSAFLVDGDYCWSQNPLDTSSISGKSNGFSFLPVIDKCGIVLKLQQIRSQNPSFPSTRLAVRLPSLGFHFSPARYHRLMQIAKVFQSEENENLNFFRPWNQADIEGWLSQLVWQGVGNREAVWQRRYFCLVGPFLYVLESPDSKTYKQCISLWGKQIYQVPADMVGNVQHVLAVCAAQSNIKVVEDVNALVLRFDSDDSRKTWQRRIQGAIYHASGSVPVTDLSKTSSDPGDVETEVVIDSSAMDLLKMEKMFVTGVLDELKICFSYSHRVNGSSMKVLLAEETRLFDFLAIGGQVELSIRENDMLIGTVLKSLEIEDLVCKGGTQPYYLARSFIKTTDITTLDAPLSADDLTQSGDEKFFEAPENLVEFVDCPEQPLPFGMLSIKPPSFSRIAGLLPDAEPRTVAEEMEVTDSLDSFVKAQIIIYDLNSPLYTSVDKRVMVSLATLSFFCRRPTILAVLEFVNAINIEDGASDALSDKSPSTKIEQSNFRNAVIEDQPSATIQEPLIKGLLGKGKSRVIFDLSLSMARAQISLMNENGSKLATLSQNNLRTNIKVFPSSFSIKAALGNLKISDDSLPGAHSYFWVCDMRNPGGSSFVELVFSSFSVDDDDYSGYDYSLIGQLSEVRIIYLNRFVQEVVSYFMGLVPNNSKGVVKLKDQVTNSEKWFTTSEIEGSPALKLDLSLKKPVIMMPRRTDSLDYLELDVVHITVKNDFYWLCGNKNEMGAVHLEMLAVQIENVNLTVGTGKESGESIIQDVKGLSIIIRRSLRDLLHQIPDTEVTIKIHELKAALSNQEYQIITECAISNLSETPNIVPQLDLETDEVAEPLVPVASSVEFEMHERESWVSMKVLVAINLVELCLHSGVMRDAALATVQVSGAWILYKSNNLGEGFLSATLKGFTVIDDREGTEPEFRLAIGKPESIGYRPLQYVTDDGNGPLVNSDKSALNENIVNPVPTMLILDAMFSQSTTTVSLCVQRPQLLVALDFLLAVAEFFVPTVSSMLSNEEDENPLNMVGAIILDQPTYNQPSSDFSLSPQTPLVVDDERFDHFIYDGKGGNLYLQNGRGFNLSSPSTEAIIYVGDGKQLQFKNVNIKNGLYLDSCIVLGANSSYSASEDDHVVLESMNDDGAQSNSSEERINSAALQNIAADSSTELTIKLQAIGPELTFYNTSKNVGELLTLSNKLLHARLDVFCRLVLKGGNIEMSGNAVGLMMECDGVRILEPFDTSVKFSNDSGKTKIHVAVSDIFMNFSFSILRLFLAVEDDILAFLRKTSKKVTVPCSQFDKVGTIENPLSKQIYTFWRPCAPPGFAVLGDYLTPMDKPPSKAVIAVNSNFVKVKRPVSFKLIWPMSASGGTSDSQGSEIYIQSSDDGGQESQDTGCSIWFPIAPQGYVALGCVVSTGRMQPPPSSVLCISASLVSPCALRDCITVCFPETYRSNFTFWRVSNSVGSFLPEDPISSGLTGRAYELRHMIFGNIEGSPKESRSSNIQDTHPGNDHTLQPERSSTVSSGRRFEAVASFRLIWWNQGSNSRKKLSIWRPVVPQGMVFLGDIAVQGYEPPNTTIVLHDAGDDILKAPIDFQLVGQIKKQRGIENISFWLPQAPPGFVSLGCIAWKGMPKLNDFTSLRCIRNDMVTGDQFPEDSIWDTSDAKIVTDSFSIWTVGNVVGTFLVRSGFKKPPRRFALKLADPSVSSGSDDTVVDAQIGTFSAALFDDYGGLMVPLFNISLSGIGFTLHGRPDYLNSTVNCSLAARSYNDKYDSWEPVVEPLDGSIRYQYDLNAPAASQLRVTSTGELNMNVSVFNANMLFQAYASWNNLSHAQESYKKREAVPPIYNGRSIIDIHHRKKYFIIPQNKLGQDIFMRASEIRGLPNIIRMPSGDMKPIKVPISKNMLDSHLKGKLANKLRMMVTVIIADGQLPSVEGLSAHEYMVEVHLVPNEFLPSGSLLSQQSSRTCGGSSDCSSTRGIELVNWSESFFFKVDSLDYYKVEFIVTDMGKDEPVGCHSAPLAQIVSNLHDSSNFYDSIGELSWIELSSAETVSISQGDKYKFHGRIRCAVLLSPSLQVENDNQASTSSRKQGSIQISPAREGPWTAVRLNYAASAACWRLGNDVVASEVNVKDGNRYVTIRSLVSIFNNTDIVLDLCLKPKACHENVRSINDGVKHEDKAFAGDRFETDEFFETEKYNPAIGWVGCSSQPRQDHFGDGDFHEENSRVDLPSGWEWIDDWHFDNASVNTADGWVYAPDLEHLKWPESYNQLKFVNYARQRRWIRKRKHISNNIRQKISVGLLKPGDRIPLPLSGVTHPGLYILQLRPWNVNDPDEYSWSSVVDRNDQSEASGQPKGITEICVSTLTESENLLCCTRVNNVSSNCGSGLWFCLSIQATEIGKDIHSDPIQDWNIVIKSPLSIINFLPLSAEFSVLERQASGEIISCSQGVFLPGETVKIYNADLRNPLSFSLLPQRGWLPMHEAVIISHPRKVPSKTISLRSSFSGRIVHIILEQNPNKEQHIVAKVVRVYAPYWISSARCPSLTYRVVDRSVKRKKQNLSLPFPSKQSNEVILEEIMEEEIFEGYTIDSALNFKFVGLSVSRSQSGKEQFGPVRDLSPLGDLDGSMALSAYDTDGNCFRLFISSKPCPYQSIPTKVMSVRPFMTFTNRLGQNMFIKLSSEDEPKILRTSDSRVSFVYRETGEPDKFQVRLEDTEWCFPVEIVKEDTICVVLRKHNGARKFVRTEIRGYEEGSRFVVVFRLGSSKCPIRMENRIMSKKIRIRQSGLDDNAWIQLEPLSTTNFCWEDPYGHRQIDAEIKNEGNISVQKFSLDKTGVYAADQTAPGVRIHIVEMGVIKVARFIEDRSSESNSQEQNDVLTFIGIWGISSLQRNQQIDTSPIELIIELGVVGISLIDHKPRELAYLYLQKVFVSYSSGYDGGTTSRFKIIFDYLQLDNQLPLTLLPVLLAPDQTTDIQHPVFKMTITMKNENTDGTQVYPYVYIRVTDKCWRISIHEPLIWALVDFYNNLQIDRVPKGSNISEVDPEIRVDLIDVSEIRLKLSLETEPTQRPHGILGIWSPVLSAVGNAFKIQVHLRKVMHKNRFMRKSAVAPAIVNRIWRDLIHNPLHLIFSVDVLGMTSSTLASLSKGFAELSTDGQFLQLRSKQVWSRRITGVSDGIRQGTAALAQGVAFGVSGVVTKPVESARQNGLLGLAHGLGRAFLGFVVQPVSGALDFFSLTVDGISASCSRCLEVFSSRTNFQRIRNPRAIHADGILREYCKREAMGQMTLCLAEANQQFGCMKIFKEPSKYAWSDYYEDHFNVPHQRIVIVTNKRIMLLQCLAPDKMDKKPCNIMWDVPWDELLSLELAKAGNPRPSHLILHLKNFKKYENFVRLVKCNVEEEAEGEPQANRICSVVRKVWKNYQSDMRSLVLKVPSSQRHVSFAWDEPDGRDFDNQIKVMIKPREFSSVGSVSDERKFIEHSINFQKIWSSEQESTKHCTMCRKKVLKDDGICSIWRPICPNGYISIGDIARIGTHPPNVAAVYHKINEQFSFPVGYDLVWRNCSEDYVTPVSIWLPRAPEGFVSLGCVAVAGFSEPQPASAYCVRGTLAEETVFEEQKLWEAANSYPWGCHIYQVQSEALQFVALRHPKEGSDWKPLRVIDDHQPLEEIAA</sequence>
<organism evidence="6 7">
    <name type="scientific">Protea cynaroides</name>
    <dbReference type="NCBI Taxonomy" id="273540"/>
    <lineage>
        <taxon>Eukaryota</taxon>
        <taxon>Viridiplantae</taxon>
        <taxon>Streptophyta</taxon>
        <taxon>Embryophyta</taxon>
        <taxon>Tracheophyta</taxon>
        <taxon>Spermatophyta</taxon>
        <taxon>Magnoliopsida</taxon>
        <taxon>Proteales</taxon>
        <taxon>Proteaceae</taxon>
        <taxon>Protea</taxon>
    </lineage>
</organism>
<dbReference type="InterPro" id="IPR026847">
    <property type="entry name" value="VPS13"/>
</dbReference>
<dbReference type="GO" id="GO:0045053">
    <property type="term" value="P:protein retention in Golgi apparatus"/>
    <property type="evidence" value="ECO:0007669"/>
    <property type="project" value="TreeGrafter"/>
</dbReference>
<comment type="similarity">
    <text evidence="1">Belongs to the VPS13 family.</text>
</comment>
<accession>A0A9Q0GQ62</accession>
<proteinExistence type="inferred from homology"/>
<evidence type="ECO:0000313" key="7">
    <source>
        <dbReference type="Proteomes" id="UP001141806"/>
    </source>
</evidence>
<dbReference type="Pfam" id="PF12624">
    <property type="entry name" value="VPS13_N"/>
    <property type="match status" value="1"/>
</dbReference>
<dbReference type="PANTHER" id="PTHR16166">
    <property type="entry name" value="VACUOLAR PROTEIN SORTING-ASSOCIATED PROTEIN VPS13"/>
    <property type="match status" value="1"/>
</dbReference>
<feature type="domain" description="PH" evidence="5">
    <location>
        <begin position="800"/>
        <end position="911"/>
    </location>
</feature>
<dbReference type="InterPro" id="IPR009291">
    <property type="entry name" value="Vps62"/>
</dbReference>
<feature type="compositionally biased region" description="Polar residues" evidence="4">
    <location>
        <begin position="2184"/>
        <end position="2207"/>
    </location>
</feature>
<evidence type="ECO:0000313" key="6">
    <source>
        <dbReference type="EMBL" id="KAJ4951540.1"/>
    </source>
</evidence>
<dbReference type="SUPFAM" id="SSF50729">
    <property type="entry name" value="PH domain-like"/>
    <property type="match status" value="1"/>
</dbReference>
<evidence type="ECO:0000256" key="3">
    <source>
        <dbReference type="ARBA" id="ARBA00023055"/>
    </source>
</evidence>
<dbReference type="InterPro" id="IPR001849">
    <property type="entry name" value="PH_domain"/>
</dbReference>
<protein>
    <recommendedName>
        <fullName evidence="5">PH domain-containing protein</fullName>
    </recommendedName>
</protein>
<dbReference type="GO" id="GO:0006623">
    <property type="term" value="P:protein targeting to vacuole"/>
    <property type="evidence" value="ECO:0007669"/>
    <property type="project" value="TreeGrafter"/>
</dbReference>
<dbReference type="InterPro" id="IPR009543">
    <property type="entry name" value="VPS13_VAB"/>
</dbReference>
<dbReference type="OrthoDB" id="428159at2759"/>
<dbReference type="Pfam" id="PF06101">
    <property type="entry name" value="Vps62"/>
    <property type="match status" value="3"/>
</dbReference>
<dbReference type="PROSITE" id="PS50003">
    <property type="entry name" value="PH_DOMAIN"/>
    <property type="match status" value="1"/>
</dbReference>
<dbReference type="Pfam" id="PF00169">
    <property type="entry name" value="PH"/>
    <property type="match status" value="1"/>
</dbReference>
<evidence type="ECO:0000259" key="5">
    <source>
        <dbReference type="PROSITE" id="PS50003"/>
    </source>
</evidence>
<name>A0A9Q0GQ62_9MAGN</name>
<dbReference type="Pfam" id="PF25037">
    <property type="entry name" value="VPS13_C"/>
    <property type="match status" value="1"/>
</dbReference>
<dbReference type="InterPro" id="IPR026854">
    <property type="entry name" value="VPS13_N"/>
</dbReference>
<evidence type="ECO:0000256" key="2">
    <source>
        <dbReference type="ARBA" id="ARBA00022448"/>
    </source>
</evidence>
<dbReference type="EMBL" id="JAMYWD010000012">
    <property type="protein sequence ID" value="KAJ4951540.1"/>
    <property type="molecule type" value="Genomic_DNA"/>
</dbReference>
<gene>
    <name evidence="6" type="ORF">NE237_028372</name>
</gene>
<keyword evidence="2" id="KW-0813">Transport</keyword>
<reference evidence="6" key="1">
    <citation type="journal article" date="2023" name="Plant J.">
        <title>The genome of the king protea, Protea cynaroides.</title>
        <authorList>
            <person name="Chang J."/>
            <person name="Duong T.A."/>
            <person name="Schoeman C."/>
            <person name="Ma X."/>
            <person name="Roodt D."/>
            <person name="Barker N."/>
            <person name="Li Z."/>
            <person name="Van de Peer Y."/>
            <person name="Mizrachi E."/>
        </authorList>
    </citation>
    <scope>NUCLEOTIDE SEQUENCE</scope>
    <source>
        <tissue evidence="6">Young leaves</tissue>
    </source>
</reference>
<evidence type="ECO:0000256" key="4">
    <source>
        <dbReference type="SAM" id="MobiDB-lite"/>
    </source>
</evidence>
<comment type="caution">
    <text evidence="6">The sequence shown here is derived from an EMBL/GenBank/DDBJ whole genome shotgun (WGS) entry which is preliminary data.</text>
</comment>
<keyword evidence="3" id="KW-0445">Lipid transport</keyword>
<feature type="region of interest" description="Disordered" evidence="4">
    <location>
        <begin position="2177"/>
        <end position="2207"/>
    </location>
</feature>
<dbReference type="GO" id="GO:0006869">
    <property type="term" value="P:lipid transport"/>
    <property type="evidence" value="ECO:0007669"/>
    <property type="project" value="UniProtKB-KW"/>
</dbReference>
<evidence type="ECO:0000256" key="1">
    <source>
        <dbReference type="ARBA" id="ARBA00006545"/>
    </source>
</evidence>
<dbReference type="SMART" id="SM00233">
    <property type="entry name" value="PH"/>
    <property type="match status" value="1"/>
</dbReference>
<keyword evidence="7" id="KW-1185">Reference proteome</keyword>
<dbReference type="PANTHER" id="PTHR16166:SF137">
    <property type="entry name" value="PLECKSTRIN HOMOLOGY (PH) DOMAIN-CONTAINING PROTEIN"/>
    <property type="match status" value="1"/>
</dbReference>
<dbReference type="Gene3D" id="2.30.29.30">
    <property type="entry name" value="Pleckstrin-homology domain (PH domain)/Phosphotyrosine-binding domain (PTB)"/>
    <property type="match status" value="1"/>
</dbReference>
<dbReference type="Proteomes" id="UP001141806">
    <property type="component" value="Unassembled WGS sequence"/>
</dbReference>
<feature type="region of interest" description="Disordered" evidence="4">
    <location>
        <begin position="2051"/>
        <end position="2075"/>
    </location>
</feature>
<dbReference type="InterPro" id="IPR056748">
    <property type="entry name" value="VPS13-like_C"/>
</dbReference>
<dbReference type="InterPro" id="IPR011993">
    <property type="entry name" value="PH-like_dom_sf"/>
</dbReference>
<dbReference type="Pfam" id="PF25036">
    <property type="entry name" value="VPS13_VAB"/>
    <property type="match status" value="1"/>
</dbReference>